<protein>
    <recommendedName>
        <fullName evidence="3">OmpA-like domain-containing protein</fullName>
    </recommendedName>
</protein>
<evidence type="ECO:0000259" key="3">
    <source>
        <dbReference type="PROSITE" id="PS51123"/>
    </source>
</evidence>
<dbReference type="PANTHER" id="PTHR30329">
    <property type="entry name" value="STATOR ELEMENT OF FLAGELLAR MOTOR COMPLEX"/>
    <property type="match status" value="1"/>
</dbReference>
<gene>
    <name evidence="4" type="ORF">GCM10023203_51720</name>
</gene>
<comment type="caution">
    <text evidence="4">The sequence shown here is derived from an EMBL/GenBank/DDBJ whole genome shotgun (WGS) entry which is preliminary data.</text>
</comment>
<dbReference type="InterPro" id="IPR050330">
    <property type="entry name" value="Bact_OuterMem_StrucFunc"/>
</dbReference>
<dbReference type="SUPFAM" id="SSF103088">
    <property type="entry name" value="OmpA-like"/>
    <property type="match status" value="1"/>
</dbReference>
<sequence>MLTSQCGPQGSGPAPGQAGAPGQAAPSAPGAVAPGQAAPAPGAVPGAVPGAGAPGGAGAPEGAAAPGGAGAPGAGAPGGAGGPGGDVAAVSARVQELVAASPVTFRPDSPELTPAAARTVDQVAEELADAPNARVTVTGYTAPVSQGIGPAAQALSDQRAQAVAERLSSEGVDPARIQARGGATDSAPRASVAESRRVEIAVS</sequence>
<evidence type="ECO:0000313" key="5">
    <source>
        <dbReference type="Proteomes" id="UP001500457"/>
    </source>
</evidence>
<proteinExistence type="predicted"/>
<dbReference type="Gene3D" id="3.30.1330.60">
    <property type="entry name" value="OmpA-like domain"/>
    <property type="match status" value="1"/>
</dbReference>
<evidence type="ECO:0000256" key="2">
    <source>
        <dbReference type="SAM" id="MobiDB-lite"/>
    </source>
</evidence>
<dbReference type="CDD" id="cd07185">
    <property type="entry name" value="OmpA_C-like"/>
    <property type="match status" value="1"/>
</dbReference>
<evidence type="ECO:0000256" key="1">
    <source>
        <dbReference type="PROSITE-ProRule" id="PRU00473"/>
    </source>
</evidence>
<keyword evidence="1" id="KW-0472">Membrane</keyword>
<reference evidence="5" key="1">
    <citation type="journal article" date="2019" name="Int. J. Syst. Evol. Microbiol.">
        <title>The Global Catalogue of Microorganisms (GCM) 10K type strain sequencing project: providing services to taxonomists for standard genome sequencing and annotation.</title>
        <authorList>
            <consortium name="The Broad Institute Genomics Platform"/>
            <consortium name="The Broad Institute Genome Sequencing Center for Infectious Disease"/>
            <person name="Wu L."/>
            <person name="Ma J."/>
        </authorList>
    </citation>
    <scope>NUCLEOTIDE SEQUENCE [LARGE SCALE GENOMIC DNA]</scope>
    <source>
        <strain evidence="5">JCM 17983</strain>
    </source>
</reference>
<name>A0ABP9F2B0_9PSEU</name>
<dbReference type="InterPro" id="IPR036737">
    <property type="entry name" value="OmpA-like_sf"/>
</dbReference>
<organism evidence="4 5">
    <name type="scientific">Actinomycetospora straminea</name>
    <dbReference type="NCBI Taxonomy" id="663607"/>
    <lineage>
        <taxon>Bacteria</taxon>
        <taxon>Bacillati</taxon>
        <taxon>Actinomycetota</taxon>
        <taxon>Actinomycetes</taxon>
        <taxon>Pseudonocardiales</taxon>
        <taxon>Pseudonocardiaceae</taxon>
        <taxon>Actinomycetospora</taxon>
    </lineage>
</organism>
<feature type="domain" description="OmpA-like" evidence="3">
    <location>
        <begin position="92"/>
        <end position="203"/>
    </location>
</feature>
<feature type="compositionally biased region" description="Basic and acidic residues" evidence="2">
    <location>
        <begin position="194"/>
        <end position="203"/>
    </location>
</feature>
<dbReference type="Pfam" id="PF00691">
    <property type="entry name" value="OmpA"/>
    <property type="match status" value="1"/>
</dbReference>
<feature type="region of interest" description="Disordered" evidence="2">
    <location>
        <begin position="1"/>
        <end position="87"/>
    </location>
</feature>
<feature type="compositionally biased region" description="Gly residues" evidence="2">
    <location>
        <begin position="52"/>
        <end position="85"/>
    </location>
</feature>
<dbReference type="InterPro" id="IPR006665">
    <property type="entry name" value="OmpA-like"/>
</dbReference>
<feature type="region of interest" description="Disordered" evidence="2">
    <location>
        <begin position="175"/>
        <end position="203"/>
    </location>
</feature>
<accession>A0ABP9F2B0</accession>
<dbReference type="PANTHER" id="PTHR30329:SF21">
    <property type="entry name" value="LIPOPROTEIN YIAD-RELATED"/>
    <property type="match status" value="1"/>
</dbReference>
<dbReference type="EMBL" id="BAABHQ010000021">
    <property type="protein sequence ID" value="GAA4891630.1"/>
    <property type="molecule type" value="Genomic_DNA"/>
</dbReference>
<evidence type="ECO:0000313" key="4">
    <source>
        <dbReference type="EMBL" id="GAA4891630.1"/>
    </source>
</evidence>
<feature type="compositionally biased region" description="Low complexity" evidence="2">
    <location>
        <begin position="7"/>
        <end position="51"/>
    </location>
</feature>
<dbReference type="Proteomes" id="UP001500457">
    <property type="component" value="Unassembled WGS sequence"/>
</dbReference>
<dbReference type="PROSITE" id="PS51123">
    <property type="entry name" value="OMPA_2"/>
    <property type="match status" value="1"/>
</dbReference>
<keyword evidence="5" id="KW-1185">Reference proteome</keyword>